<evidence type="ECO:0000256" key="7">
    <source>
        <dbReference type="ARBA" id="ARBA00023163"/>
    </source>
</evidence>
<organism evidence="14 15">
    <name type="scientific">Propionispira arboris</name>
    <dbReference type="NCBI Taxonomy" id="84035"/>
    <lineage>
        <taxon>Bacteria</taxon>
        <taxon>Bacillati</taxon>
        <taxon>Bacillota</taxon>
        <taxon>Negativicutes</taxon>
        <taxon>Selenomonadales</taxon>
        <taxon>Selenomonadaceae</taxon>
        <taxon>Propionispira</taxon>
    </lineage>
</organism>
<reference evidence="14 15" key="1">
    <citation type="submission" date="2016-10" db="EMBL/GenBank/DDBJ databases">
        <authorList>
            <person name="de Groot N.N."/>
        </authorList>
    </citation>
    <scope>NUCLEOTIDE SEQUENCE [LARGE SCALE GENOMIC DNA]</scope>
    <source>
        <strain evidence="14 15">DSM 2179</strain>
    </source>
</reference>
<dbReference type="PROSITE" id="PS51755">
    <property type="entry name" value="OMPR_PHOB"/>
    <property type="match status" value="1"/>
</dbReference>
<dbReference type="SMART" id="SM00448">
    <property type="entry name" value="REC"/>
    <property type="match status" value="1"/>
</dbReference>
<sequence>MTTAGTRILVIDDEAQIRKLLRVVLSAHGYEVEEEKNGRDGIVRATMFKPDLLIVDLGLPDIDGKVVVKEIREWSKVPIIVLTARDEEQEKIEALDLGADDYVTKPFSTGELLARLRVCLRRSITDADAEESVIQCGDLKIDFAKRKVTILDREIKLTPTEYDIVKIMAQNAGRVLTHKQLLKAVWGSEYNEDTHYIRVYIGQIRRKIESNPTQPHYILTETGVGYRFMG</sequence>
<dbReference type="CDD" id="cd00383">
    <property type="entry name" value="trans_reg_C"/>
    <property type="match status" value="1"/>
</dbReference>
<keyword evidence="6 11" id="KW-0238">DNA-binding</keyword>
<dbReference type="Pfam" id="PF00486">
    <property type="entry name" value="Trans_reg_C"/>
    <property type="match status" value="1"/>
</dbReference>
<feature type="domain" description="OmpR/PhoB-type" evidence="13">
    <location>
        <begin position="131"/>
        <end position="230"/>
    </location>
</feature>
<evidence type="ECO:0000256" key="11">
    <source>
        <dbReference type="PROSITE-ProRule" id="PRU01091"/>
    </source>
</evidence>
<evidence type="ECO:0000313" key="15">
    <source>
        <dbReference type="Proteomes" id="UP000199662"/>
    </source>
</evidence>
<evidence type="ECO:0000256" key="3">
    <source>
        <dbReference type="ARBA" id="ARBA00022553"/>
    </source>
</evidence>
<name>A0A1H6YPT4_9FIRM</name>
<dbReference type="SMART" id="SM00862">
    <property type="entry name" value="Trans_reg_C"/>
    <property type="match status" value="1"/>
</dbReference>
<dbReference type="PANTHER" id="PTHR48111">
    <property type="entry name" value="REGULATOR OF RPOS"/>
    <property type="match status" value="1"/>
</dbReference>
<dbReference type="SUPFAM" id="SSF46894">
    <property type="entry name" value="C-terminal effector domain of the bipartite response regulators"/>
    <property type="match status" value="1"/>
</dbReference>
<dbReference type="GO" id="GO:0042802">
    <property type="term" value="F:identical protein binding"/>
    <property type="evidence" value="ECO:0007669"/>
    <property type="project" value="UniProtKB-ARBA"/>
</dbReference>
<dbReference type="GO" id="GO:0045893">
    <property type="term" value="P:positive regulation of DNA-templated transcription"/>
    <property type="evidence" value="ECO:0007669"/>
    <property type="project" value="UniProtKB-ARBA"/>
</dbReference>
<evidence type="ECO:0000256" key="1">
    <source>
        <dbReference type="ARBA" id="ARBA00004496"/>
    </source>
</evidence>
<dbReference type="InterPro" id="IPR011006">
    <property type="entry name" value="CheY-like_superfamily"/>
</dbReference>
<dbReference type="Proteomes" id="UP000199662">
    <property type="component" value="Unassembled WGS sequence"/>
</dbReference>
<evidence type="ECO:0000256" key="4">
    <source>
        <dbReference type="ARBA" id="ARBA00023012"/>
    </source>
</evidence>
<dbReference type="PANTHER" id="PTHR48111:SF50">
    <property type="entry name" value="KDP OPERON TRANSCRIPTIONAL REGULATORY PROTEIN KDPE"/>
    <property type="match status" value="1"/>
</dbReference>
<evidence type="ECO:0000313" key="14">
    <source>
        <dbReference type="EMBL" id="SEJ41824.1"/>
    </source>
</evidence>
<dbReference type="InterPro" id="IPR036388">
    <property type="entry name" value="WH-like_DNA-bd_sf"/>
</dbReference>
<accession>A0A1H6YPT4</accession>
<keyword evidence="4" id="KW-0902">Two-component regulatory system</keyword>
<dbReference type="GO" id="GO:0000156">
    <property type="term" value="F:phosphorelay response regulator activity"/>
    <property type="evidence" value="ECO:0007669"/>
    <property type="project" value="TreeGrafter"/>
</dbReference>
<evidence type="ECO:0000256" key="6">
    <source>
        <dbReference type="ARBA" id="ARBA00023125"/>
    </source>
</evidence>
<dbReference type="PROSITE" id="PS50110">
    <property type="entry name" value="RESPONSE_REGULATORY"/>
    <property type="match status" value="1"/>
</dbReference>
<evidence type="ECO:0000256" key="2">
    <source>
        <dbReference type="ARBA" id="ARBA00022490"/>
    </source>
</evidence>
<dbReference type="GO" id="GO:0005829">
    <property type="term" value="C:cytosol"/>
    <property type="evidence" value="ECO:0007669"/>
    <property type="project" value="TreeGrafter"/>
</dbReference>
<dbReference type="SUPFAM" id="SSF52172">
    <property type="entry name" value="CheY-like"/>
    <property type="match status" value="1"/>
</dbReference>
<dbReference type="STRING" id="84035.SAMN05660742_10754"/>
<evidence type="ECO:0000256" key="9">
    <source>
        <dbReference type="ARBA" id="ARBA00074083"/>
    </source>
</evidence>
<keyword evidence="7" id="KW-0804">Transcription</keyword>
<evidence type="ECO:0000256" key="5">
    <source>
        <dbReference type="ARBA" id="ARBA00023015"/>
    </source>
</evidence>
<evidence type="ECO:0000256" key="8">
    <source>
        <dbReference type="ARBA" id="ARBA00057085"/>
    </source>
</evidence>
<dbReference type="FunFam" id="3.40.50.2300:FF:000021">
    <property type="entry name" value="Two-component system response regulator KdpE"/>
    <property type="match status" value="1"/>
</dbReference>
<evidence type="ECO:0000259" key="13">
    <source>
        <dbReference type="PROSITE" id="PS51755"/>
    </source>
</evidence>
<dbReference type="Gene3D" id="3.40.50.2300">
    <property type="match status" value="1"/>
</dbReference>
<feature type="DNA-binding region" description="OmpR/PhoB-type" evidence="11">
    <location>
        <begin position="131"/>
        <end position="230"/>
    </location>
</feature>
<dbReference type="AlphaFoldDB" id="A0A1H6YPT4"/>
<comment type="subcellular location">
    <subcellularLocation>
        <location evidence="1">Cytoplasm</location>
    </subcellularLocation>
</comment>
<keyword evidence="2" id="KW-0963">Cytoplasm</keyword>
<feature type="modified residue" description="4-aspartylphosphate" evidence="10">
    <location>
        <position position="56"/>
    </location>
</feature>
<dbReference type="InterPro" id="IPR016032">
    <property type="entry name" value="Sig_transdc_resp-reg_C-effctor"/>
</dbReference>
<evidence type="ECO:0000259" key="12">
    <source>
        <dbReference type="PROSITE" id="PS50110"/>
    </source>
</evidence>
<gene>
    <name evidence="14" type="ORF">SAMN05660742_10754</name>
</gene>
<keyword evidence="3 10" id="KW-0597">Phosphoprotein</keyword>
<protein>
    <recommendedName>
        <fullName evidence="9">Transcriptional regulatory protein KdpE</fullName>
    </recommendedName>
</protein>
<feature type="domain" description="Response regulatory" evidence="12">
    <location>
        <begin position="7"/>
        <end position="120"/>
    </location>
</feature>
<keyword evidence="15" id="KW-1185">Reference proteome</keyword>
<dbReference type="EMBL" id="FNZK01000007">
    <property type="protein sequence ID" value="SEJ41824.1"/>
    <property type="molecule type" value="Genomic_DNA"/>
</dbReference>
<dbReference type="CDD" id="cd17620">
    <property type="entry name" value="REC_OmpR_KdpE-like"/>
    <property type="match status" value="1"/>
</dbReference>
<dbReference type="Pfam" id="PF00072">
    <property type="entry name" value="Response_reg"/>
    <property type="match status" value="1"/>
</dbReference>
<keyword evidence="5" id="KW-0805">Transcription regulation</keyword>
<dbReference type="InterPro" id="IPR039420">
    <property type="entry name" value="WalR-like"/>
</dbReference>
<dbReference type="FunFam" id="1.10.10.10:FF:000210">
    <property type="entry name" value="Winged-helix transcriptional response regulator KdpE"/>
    <property type="match status" value="1"/>
</dbReference>
<dbReference type="InterPro" id="IPR001789">
    <property type="entry name" value="Sig_transdc_resp-reg_receiver"/>
</dbReference>
<dbReference type="GO" id="GO:0032993">
    <property type="term" value="C:protein-DNA complex"/>
    <property type="evidence" value="ECO:0007669"/>
    <property type="project" value="TreeGrafter"/>
</dbReference>
<comment type="function">
    <text evidence="8">Member of the two-component regulatory system KdpD/KdpE involved in the regulation of the kdp operon. Upon phosphorylation by KdpD, functions as a transcription regulator by direct binding to promoter regions of target genes to positively regulate their expression.</text>
</comment>
<evidence type="ECO:0000256" key="10">
    <source>
        <dbReference type="PROSITE-ProRule" id="PRU00169"/>
    </source>
</evidence>
<proteinExistence type="predicted"/>
<dbReference type="Gene3D" id="1.10.10.10">
    <property type="entry name" value="Winged helix-like DNA-binding domain superfamily/Winged helix DNA-binding domain"/>
    <property type="match status" value="1"/>
</dbReference>
<dbReference type="InterPro" id="IPR001867">
    <property type="entry name" value="OmpR/PhoB-type_DNA-bd"/>
</dbReference>
<dbReference type="Gene3D" id="6.10.250.690">
    <property type="match status" value="1"/>
</dbReference>
<dbReference type="GO" id="GO:0000987">
    <property type="term" value="F:cis-regulatory region sequence-specific DNA binding"/>
    <property type="evidence" value="ECO:0007669"/>
    <property type="project" value="UniProtKB-ARBA"/>
</dbReference>